<dbReference type="InterPro" id="IPR002433">
    <property type="entry name" value="Orn_de-COase"/>
</dbReference>
<dbReference type="SUPFAM" id="SSF51419">
    <property type="entry name" value="PLP-binding barrel"/>
    <property type="match status" value="1"/>
</dbReference>
<protein>
    <submittedName>
        <fullName evidence="2">AZIN1 isoform 5</fullName>
    </submittedName>
</protein>
<feature type="non-terminal residue" evidence="2">
    <location>
        <position position="165"/>
    </location>
</feature>
<reference evidence="2 3" key="1">
    <citation type="submission" date="2017-12" db="EMBL/GenBank/DDBJ databases">
        <title>High-resolution comparative analysis of great ape genomes.</title>
        <authorList>
            <person name="Pollen A."/>
            <person name="Hastie A."/>
            <person name="Hormozdiari F."/>
            <person name="Dougherty M."/>
            <person name="Liu R."/>
            <person name="Chaisson M."/>
            <person name="Hoppe E."/>
            <person name="Hill C."/>
            <person name="Pang A."/>
            <person name="Hillier L."/>
            <person name="Baker C."/>
            <person name="Armstrong J."/>
            <person name="Shendure J."/>
            <person name="Paten B."/>
            <person name="Wilson R."/>
            <person name="Chao H."/>
            <person name="Schneider V."/>
            <person name="Ventura M."/>
            <person name="Kronenberg Z."/>
            <person name="Murali S."/>
            <person name="Gordon D."/>
            <person name="Cantsilieris S."/>
            <person name="Munson K."/>
            <person name="Nelson B."/>
            <person name="Raja A."/>
            <person name="Underwood J."/>
            <person name="Diekhans M."/>
            <person name="Fiddes I."/>
            <person name="Haussler D."/>
            <person name="Eichler E."/>
        </authorList>
    </citation>
    <scope>NUCLEOTIDE SEQUENCE [LARGE SCALE GENOMIC DNA]</scope>
    <source>
        <strain evidence="2">Yerkes chimp pedigree #C0471</strain>
    </source>
</reference>
<dbReference type="EMBL" id="NBAG03000213">
    <property type="protein sequence ID" value="PNI85311.1"/>
    <property type="molecule type" value="Genomic_DNA"/>
</dbReference>
<dbReference type="InterPro" id="IPR029066">
    <property type="entry name" value="PLP-binding_barrel"/>
</dbReference>
<comment type="caution">
    <text evidence="2">The sequence shown here is derived from an EMBL/GenBank/DDBJ whole genome shotgun (WGS) entry which is preliminary data.</text>
</comment>
<gene>
    <name evidence="2" type="ORF">CK820_G0002035</name>
</gene>
<dbReference type="InterPro" id="IPR022644">
    <property type="entry name" value="De-COase2_N"/>
</dbReference>
<proteinExistence type="predicted"/>
<dbReference type="PANTHER" id="PTHR11482">
    <property type="entry name" value="ARGININE/DIAMINOPIMELATE/ORNITHINE DECARBOXYLASE"/>
    <property type="match status" value="1"/>
</dbReference>
<dbReference type="GO" id="GO:0003824">
    <property type="term" value="F:catalytic activity"/>
    <property type="evidence" value="ECO:0007669"/>
    <property type="project" value="InterPro"/>
</dbReference>
<name>A0A2J8PMR3_PANTR</name>
<evidence type="ECO:0000313" key="3">
    <source>
        <dbReference type="Proteomes" id="UP000236370"/>
    </source>
</evidence>
<sequence>MKGFIDDANYSVGLLDEGTNLGNVIDNYVYEHTLNEMALVQELGVPPENIIYISPCKQVSQIKYAAKVGVNILTCDNEIELKKIARNHPNAKVLLHIATEDNIGGEEGNMKFGTTLKNCRHLLECAKELDVQIIGVKFHVSSACKESQVYVHALSDARCVFDMAG</sequence>
<dbReference type="Pfam" id="PF02784">
    <property type="entry name" value="Orn_Arg_deC_N"/>
    <property type="match status" value="1"/>
</dbReference>
<evidence type="ECO:0000313" key="2">
    <source>
        <dbReference type="EMBL" id="PNI85311.1"/>
    </source>
</evidence>
<accession>A0A2J8PMR3</accession>
<dbReference type="PANTHER" id="PTHR11482:SF7">
    <property type="entry name" value="ANTIZYME INHIBITOR 1"/>
    <property type="match status" value="1"/>
</dbReference>
<dbReference type="Proteomes" id="UP000236370">
    <property type="component" value="Unassembled WGS sequence"/>
</dbReference>
<dbReference type="PRINTS" id="PR01182">
    <property type="entry name" value="ORNDCRBXLASE"/>
</dbReference>
<dbReference type="GO" id="GO:0006596">
    <property type="term" value="P:polyamine biosynthetic process"/>
    <property type="evidence" value="ECO:0007669"/>
    <property type="project" value="InterPro"/>
</dbReference>
<feature type="domain" description="Orn/DAP/Arg decarboxylase 2 N-terminal" evidence="1">
    <location>
        <begin position="35"/>
        <end position="164"/>
    </location>
</feature>
<evidence type="ECO:0000259" key="1">
    <source>
        <dbReference type="Pfam" id="PF02784"/>
    </source>
</evidence>
<organism evidence="2 3">
    <name type="scientific">Pan troglodytes</name>
    <name type="common">Chimpanzee</name>
    <dbReference type="NCBI Taxonomy" id="9598"/>
    <lineage>
        <taxon>Eukaryota</taxon>
        <taxon>Metazoa</taxon>
        <taxon>Chordata</taxon>
        <taxon>Craniata</taxon>
        <taxon>Vertebrata</taxon>
        <taxon>Euteleostomi</taxon>
        <taxon>Mammalia</taxon>
        <taxon>Eutheria</taxon>
        <taxon>Euarchontoglires</taxon>
        <taxon>Primates</taxon>
        <taxon>Haplorrhini</taxon>
        <taxon>Catarrhini</taxon>
        <taxon>Hominidae</taxon>
        <taxon>Pan</taxon>
    </lineage>
</organism>
<dbReference type="SMR" id="A0A2J8PMR3"/>
<dbReference type="AlphaFoldDB" id="A0A2J8PMR3"/>
<dbReference type="Gene3D" id="3.20.20.10">
    <property type="entry name" value="Alanine racemase"/>
    <property type="match status" value="1"/>
</dbReference>